<dbReference type="Proteomes" id="UP001597301">
    <property type="component" value="Unassembled WGS sequence"/>
</dbReference>
<keyword evidence="7" id="KW-1133">Transmembrane helix</keyword>
<keyword evidence="4 6" id="KW-0807">Transducer</keyword>
<comment type="subcellular location">
    <subcellularLocation>
        <location evidence="1">Cell membrane</location>
    </subcellularLocation>
</comment>
<dbReference type="CDD" id="cd11386">
    <property type="entry name" value="MCP_signal"/>
    <property type="match status" value="1"/>
</dbReference>
<dbReference type="InterPro" id="IPR004089">
    <property type="entry name" value="MCPsignal_dom"/>
</dbReference>
<name>A0ABW4KMC7_9BACI</name>
<comment type="caution">
    <text evidence="10">The sequence shown here is derived from an EMBL/GenBank/DDBJ whole genome shotgun (WGS) entry which is preliminary data.</text>
</comment>
<dbReference type="SMART" id="SM00304">
    <property type="entry name" value="HAMP"/>
    <property type="match status" value="1"/>
</dbReference>
<evidence type="ECO:0000259" key="8">
    <source>
        <dbReference type="PROSITE" id="PS50111"/>
    </source>
</evidence>
<keyword evidence="11" id="KW-1185">Reference proteome</keyword>
<evidence type="ECO:0000256" key="1">
    <source>
        <dbReference type="ARBA" id="ARBA00004236"/>
    </source>
</evidence>
<sequence>MKIIKQFSLFADLSIRMKMISAFMVVALLQAATGFIGLTYMDKIYTSTEMMFHEILLPKQELEEARNYVQDLIRISRDIYLYPQQADQHTEAIEEIREKMNVHIDAYKNSGLTEDQQVALAQFVNKWESHFTQFDQSIHLAAEGKETEYLLTLTGGLLKLQKDMMDQLDILIKSETDTAEKLQSEAEQAYSSSMMITVIIISVIFFISVLFGLWMTRFITRPLHQLAQVVEQAADGDLSKTCNIQSKDETGLLAQSVNQMIENLRTAVRNILHAAENLSSSSEQVSANTEEIATTSTEQAQSVQTIYSLFKDFSDAFHSIAQKTETSADYAHQTINMAKDGEKVIQSSIEGAEMIRHQMAQLEKDTRKIGEITELIDDIADQTNLLALNAAIEAGRAGEQGRGFAVVAEEVRKLAERSMAATKDISHMIKNIQETTVLNVKSVDESVEKSQKSGTALANIVDMIHHTGQNVTDIANASEQQAARSSEILSYLEMILSATEETAASSEETASTAHALTSLAERLNASAAVFKLHEKTDKPHFQQK</sequence>
<dbReference type="PROSITE" id="PS50885">
    <property type="entry name" value="HAMP"/>
    <property type="match status" value="1"/>
</dbReference>
<dbReference type="RefSeq" id="WP_380776180.1">
    <property type="nucleotide sequence ID" value="NZ_JBHUEO010000113.1"/>
</dbReference>
<proteinExistence type="inferred from homology"/>
<keyword evidence="3 7" id="KW-0472">Membrane</keyword>
<dbReference type="PANTHER" id="PTHR32089">
    <property type="entry name" value="METHYL-ACCEPTING CHEMOTAXIS PROTEIN MCPB"/>
    <property type="match status" value="1"/>
</dbReference>
<protein>
    <submittedName>
        <fullName evidence="10">Methyl-accepting chemotaxis protein</fullName>
    </submittedName>
</protein>
<reference evidence="11" key="1">
    <citation type="journal article" date="2019" name="Int. J. Syst. Evol. Microbiol.">
        <title>The Global Catalogue of Microorganisms (GCM) 10K type strain sequencing project: providing services to taxonomists for standard genome sequencing and annotation.</title>
        <authorList>
            <consortium name="The Broad Institute Genomics Platform"/>
            <consortium name="The Broad Institute Genome Sequencing Center for Infectious Disease"/>
            <person name="Wu L."/>
            <person name="Ma J."/>
        </authorList>
    </citation>
    <scope>NUCLEOTIDE SEQUENCE [LARGE SCALE GENOMIC DNA]</scope>
    <source>
        <strain evidence="11">CGMCC 1.12295</strain>
    </source>
</reference>
<dbReference type="CDD" id="cd06225">
    <property type="entry name" value="HAMP"/>
    <property type="match status" value="1"/>
</dbReference>
<evidence type="ECO:0000256" key="4">
    <source>
        <dbReference type="ARBA" id="ARBA00023224"/>
    </source>
</evidence>
<dbReference type="PROSITE" id="PS50111">
    <property type="entry name" value="CHEMOTAXIS_TRANSDUC_2"/>
    <property type="match status" value="1"/>
</dbReference>
<feature type="domain" description="HAMP" evidence="9">
    <location>
        <begin position="217"/>
        <end position="269"/>
    </location>
</feature>
<evidence type="ECO:0000256" key="2">
    <source>
        <dbReference type="ARBA" id="ARBA00022475"/>
    </source>
</evidence>
<evidence type="ECO:0000256" key="3">
    <source>
        <dbReference type="ARBA" id="ARBA00023136"/>
    </source>
</evidence>
<dbReference type="PRINTS" id="PR00260">
    <property type="entry name" value="CHEMTRNSDUCR"/>
</dbReference>
<dbReference type="PANTHER" id="PTHR32089:SF112">
    <property type="entry name" value="LYSOZYME-LIKE PROTEIN-RELATED"/>
    <property type="match status" value="1"/>
</dbReference>
<dbReference type="Pfam" id="PF00015">
    <property type="entry name" value="MCPsignal"/>
    <property type="match status" value="1"/>
</dbReference>
<comment type="similarity">
    <text evidence="5">Belongs to the methyl-accepting chemotaxis (MCP) protein family.</text>
</comment>
<dbReference type="SMART" id="SM00283">
    <property type="entry name" value="MA"/>
    <property type="match status" value="1"/>
</dbReference>
<evidence type="ECO:0000313" key="11">
    <source>
        <dbReference type="Proteomes" id="UP001597301"/>
    </source>
</evidence>
<dbReference type="InterPro" id="IPR003660">
    <property type="entry name" value="HAMP_dom"/>
</dbReference>
<evidence type="ECO:0000259" key="9">
    <source>
        <dbReference type="PROSITE" id="PS50885"/>
    </source>
</evidence>
<dbReference type="Gene3D" id="1.10.287.950">
    <property type="entry name" value="Methyl-accepting chemotaxis protein"/>
    <property type="match status" value="1"/>
</dbReference>
<organism evidence="10 11">
    <name type="scientific">Siminovitchia sediminis</name>
    <dbReference type="NCBI Taxonomy" id="1274353"/>
    <lineage>
        <taxon>Bacteria</taxon>
        <taxon>Bacillati</taxon>
        <taxon>Bacillota</taxon>
        <taxon>Bacilli</taxon>
        <taxon>Bacillales</taxon>
        <taxon>Bacillaceae</taxon>
        <taxon>Siminovitchia</taxon>
    </lineage>
</organism>
<feature type="domain" description="Methyl-accepting transducer" evidence="8">
    <location>
        <begin position="274"/>
        <end position="517"/>
    </location>
</feature>
<dbReference type="InterPro" id="IPR024478">
    <property type="entry name" value="HlyB_4HB_MCP"/>
</dbReference>
<dbReference type="InterPro" id="IPR004090">
    <property type="entry name" value="Chemotax_Me-accpt_rcpt"/>
</dbReference>
<dbReference type="Pfam" id="PF00672">
    <property type="entry name" value="HAMP"/>
    <property type="match status" value="1"/>
</dbReference>
<keyword evidence="2" id="KW-1003">Cell membrane</keyword>
<gene>
    <name evidence="10" type="ORF">ACFSCZ_18405</name>
</gene>
<evidence type="ECO:0000313" key="10">
    <source>
        <dbReference type="EMBL" id="MFD1708648.1"/>
    </source>
</evidence>
<feature type="transmembrane region" description="Helical" evidence="7">
    <location>
        <begin position="194"/>
        <end position="215"/>
    </location>
</feature>
<dbReference type="EMBL" id="JBHUEO010000113">
    <property type="protein sequence ID" value="MFD1708648.1"/>
    <property type="molecule type" value="Genomic_DNA"/>
</dbReference>
<evidence type="ECO:0000256" key="5">
    <source>
        <dbReference type="ARBA" id="ARBA00029447"/>
    </source>
</evidence>
<keyword evidence="7" id="KW-0812">Transmembrane</keyword>
<evidence type="ECO:0000256" key="6">
    <source>
        <dbReference type="PROSITE-ProRule" id="PRU00284"/>
    </source>
</evidence>
<dbReference type="SUPFAM" id="SSF58104">
    <property type="entry name" value="Methyl-accepting chemotaxis protein (MCP) signaling domain"/>
    <property type="match status" value="1"/>
</dbReference>
<dbReference type="Pfam" id="PF12729">
    <property type="entry name" value="4HB_MCP_1"/>
    <property type="match status" value="1"/>
</dbReference>
<feature type="transmembrane region" description="Helical" evidence="7">
    <location>
        <begin position="20"/>
        <end position="41"/>
    </location>
</feature>
<evidence type="ECO:0000256" key="7">
    <source>
        <dbReference type="SAM" id="Phobius"/>
    </source>
</evidence>
<accession>A0ABW4KMC7</accession>